<name>A0A382BR53_9ZZZZ</name>
<proteinExistence type="predicted"/>
<reference evidence="1" key="1">
    <citation type="submission" date="2018-05" db="EMBL/GenBank/DDBJ databases">
        <authorList>
            <person name="Lanie J.A."/>
            <person name="Ng W.-L."/>
            <person name="Kazmierczak K.M."/>
            <person name="Andrzejewski T.M."/>
            <person name="Davidsen T.M."/>
            <person name="Wayne K.J."/>
            <person name="Tettelin H."/>
            <person name="Glass J.I."/>
            <person name="Rusch D."/>
            <person name="Podicherti R."/>
            <person name="Tsui H.-C.T."/>
            <person name="Winkler M.E."/>
        </authorList>
    </citation>
    <scope>NUCLEOTIDE SEQUENCE</scope>
</reference>
<dbReference type="EMBL" id="UINC01030848">
    <property type="protein sequence ID" value="SVB15902.1"/>
    <property type="molecule type" value="Genomic_DNA"/>
</dbReference>
<protein>
    <submittedName>
        <fullName evidence="1">Uncharacterized protein</fullName>
    </submittedName>
</protein>
<evidence type="ECO:0000313" key="1">
    <source>
        <dbReference type="EMBL" id="SVB15902.1"/>
    </source>
</evidence>
<dbReference type="AlphaFoldDB" id="A0A382BR53"/>
<sequence length="74" mass="8651">MPKYTCTVKAIIHITKEVTDTIEIEAPDEVQAEEDAETAAQLMDNTWLNHPEIDYKEFHEDIEFKVEDVEEKIE</sequence>
<gene>
    <name evidence="1" type="ORF">METZ01_LOCUS168756</name>
</gene>
<organism evidence="1">
    <name type="scientific">marine metagenome</name>
    <dbReference type="NCBI Taxonomy" id="408172"/>
    <lineage>
        <taxon>unclassified sequences</taxon>
        <taxon>metagenomes</taxon>
        <taxon>ecological metagenomes</taxon>
    </lineage>
</organism>
<accession>A0A382BR53</accession>